<dbReference type="Gene3D" id="3.10.129.10">
    <property type="entry name" value="Hotdog Thioesterase"/>
    <property type="match status" value="1"/>
</dbReference>
<dbReference type="Pfam" id="PF03061">
    <property type="entry name" value="4HBT"/>
    <property type="match status" value="1"/>
</dbReference>
<name>A0A161ZLG0_DAUCS</name>
<protein>
    <recommendedName>
        <fullName evidence="2">Thioesterase domain-containing protein</fullName>
    </recommendedName>
</protein>
<comment type="similarity">
    <text evidence="1">Belongs to the thioesterase PaaI family.</text>
</comment>
<dbReference type="PANTHER" id="PTHR21660">
    <property type="entry name" value="THIOESTERASE SUPERFAMILY MEMBER-RELATED"/>
    <property type="match status" value="1"/>
</dbReference>
<proteinExistence type="inferred from homology"/>
<dbReference type="CDD" id="cd03443">
    <property type="entry name" value="PaaI_thioesterase"/>
    <property type="match status" value="1"/>
</dbReference>
<evidence type="ECO:0000256" key="1">
    <source>
        <dbReference type="ARBA" id="ARBA00008324"/>
    </source>
</evidence>
<evidence type="ECO:0000313" key="3">
    <source>
        <dbReference type="EMBL" id="KZM88072.1"/>
    </source>
</evidence>
<dbReference type="SUPFAM" id="SSF54637">
    <property type="entry name" value="Thioesterase/thiol ester dehydrase-isomerase"/>
    <property type="match status" value="1"/>
</dbReference>
<dbReference type="GO" id="GO:0047617">
    <property type="term" value="F:fatty acyl-CoA hydrolase activity"/>
    <property type="evidence" value="ECO:0007669"/>
    <property type="project" value="InterPro"/>
</dbReference>
<reference evidence="3" key="1">
    <citation type="journal article" date="2016" name="Nat. Genet.">
        <title>A high-quality carrot genome assembly provides new insights into carotenoid accumulation and asterid genome evolution.</title>
        <authorList>
            <person name="Iorizzo M."/>
            <person name="Ellison S."/>
            <person name="Senalik D."/>
            <person name="Zeng P."/>
            <person name="Satapoomin P."/>
            <person name="Huang J."/>
            <person name="Bowman M."/>
            <person name="Iovene M."/>
            <person name="Sanseverino W."/>
            <person name="Cavagnaro P."/>
            <person name="Yildiz M."/>
            <person name="Macko-Podgorni A."/>
            <person name="Moranska E."/>
            <person name="Grzebelus E."/>
            <person name="Grzebelus D."/>
            <person name="Ashrafi H."/>
            <person name="Zheng Z."/>
            <person name="Cheng S."/>
            <person name="Spooner D."/>
            <person name="Van Deynze A."/>
            <person name="Simon P."/>
        </authorList>
    </citation>
    <scope>NUCLEOTIDE SEQUENCE [LARGE SCALE GENOMIC DNA]</scope>
    <source>
        <tissue evidence="3">Leaf</tissue>
    </source>
</reference>
<dbReference type="EMBL" id="LNRQ01000007">
    <property type="protein sequence ID" value="KZM88072.1"/>
    <property type="molecule type" value="Genomic_DNA"/>
</dbReference>
<dbReference type="Gramene" id="KZM88072">
    <property type="protein sequence ID" value="KZM88072"/>
    <property type="gene ID" value="DCAR_025147"/>
</dbReference>
<dbReference type="AlphaFoldDB" id="A0A161ZLG0"/>
<accession>A0A161ZLG0</accession>
<gene>
    <name evidence="3" type="ORF">DCAR_025147</name>
</gene>
<dbReference type="InterPro" id="IPR006683">
    <property type="entry name" value="Thioestr_dom"/>
</dbReference>
<evidence type="ECO:0000259" key="2">
    <source>
        <dbReference type="Pfam" id="PF03061"/>
    </source>
</evidence>
<dbReference type="STRING" id="79200.A0A161ZLG0"/>
<dbReference type="InterPro" id="IPR039298">
    <property type="entry name" value="ACOT13"/>
</dbReference>
<feature type="domain" description="Thioesterase" evidence="2">
    <location>
        <begin position="159"/>
        <end position="234"/>
    </location>
</feature>
<dbReference type="OMA" id="FRMKESE"/>
<dbReference type="PANTHER" id="PTHR21660:SF12">
    <property type="entry name" value="OS07G0462700 PROTEIN"/>
    <property type="match status" value="1"/>
</dbReference>
<organism evidence="3">
    <name type="scientific">Daucus carota subsp. sativus</name>
    <name type="common">Carrot</name>
    <dbReference type="NCBI Taxonomy" id="79200"/>
    <lineage>
        <taxon>Eukaryota</taxon>
        <taxon>Viridiplantae</taxon>
        <taxon>Streptophyta</taxon>
        <taxon>Embryophyta</taxon>
        <taxon>Tracheophyta</taxon>
        <taxon>Spermatophyta</taxon>
        <taxon>Magnoliopsida</taxon>
        <taxon>eudicotyledons</taxon>
        <taxon>Gunneridae</taxon>
        <taxon>Pentapetalae</taxon>
        <taxon>asterids</taxon>
        <taxon>campanulids</taxon>
        <taxon>Apiales</taxon>
        <taxon>Apiaceae</taxon>
        <taxon>Apioideae</taxon>
        <taxon>Scandiceae</taxon>
        <taxon>Daucinae</taxon>
        <taxon>Daucus</taxon>
        <taxon>Daucus sect. Daucus</taxon>
    </lineage>
</organism>
<dbReference type="InterPro" id="IPR029069">
    <property type="entry name" value="HotDog_dom_sf"/>
</dbReference>
<comment type="caution">
    <text evidence="3">The sequence shown here is derived from an EMBL/GenBank/DDBJ whole genome shotgun (WGS) entry which is preliminary data.</text>
</comment>
<sequence>MGLVEDKGDVGSLLDFFFKDVLGVSSSTTIPSHLEDKDTFSRLIRGLLKLTHIHPGHISYFLSVKPPVSIVSQLREYLERIGASDTVPLNCTRKDFFSNIVGGLLKVDHVERGHITLYLRVKAAVTIAILQQYEIMIGVMQVERLNSWSVERMDVMNAYGGLHGGVVASVAEMVAVACARTVVGKEKELFLGELSNSYLSAAPQNAEVKVDASVVRSGRNLTVVAVEFRMKESEKLVYTSRATFYNMPVASL</sequence>